<dbReference type="EMBL" id="JACIDO010000002">
    <property type="protein sequence ID" value="MBB3935355.1"/>
    <property type="molecule type" value="Genomic_DNA"/>
</dbReference>
<gene>
    <name evidence="2" type="ORF">GGR05_001483</name>
</gene>
<dbReference type="AlphaFoldDB" id="A0A7W6FU23"/>
<evidence type="ECO:0000313" key="3">
    <source>
        <dbReference type="Proteomes" id="UP000531216"/>
    </source>
</evidence>
<keyword evidence="1" id="KW-1133">Transmembrane helix</keyword>
<name>A0A7W6FU23_9HYPH</name>
<feature type="transmembrane region" description="Helical" evidence="1">
    <location>
        <begin position="59"/>
        <end position="77"/>
    </location>
</feature>
<proteinExistence type="predicted"/>
<dbReference type="Pfam" id="PF19600">
    <property type="entry name" value="DUF6105"/>
    <property type="match status" value="1"/>
</dbReference>
<keyword evidence="3" id="KW-1185">Reference proteome</keyword>
<dbReference type="Proteomes" id="UP000531216">
    <property type="component" value="Unassembled WGS sequence"/>
</dbReference>
<keyword evidence="1" id="KW-0812">Transmembrane</keyword>
<organism evidence="2 3">
    <name type="scientific">Aureimonas phyllosphaerae</name>
    <dbReference type="NCBI Taxonomy" id="1166078"/>
    <lineage>
        <taxon>Bacteria</taxon>
        <taxon>Pseudomonadati</taxon>
        <taxon>Pseudomonadota</taxon>
        <taxon>Alphaproteobacteria</taxon>
        <taxon>Hyphomicrobiales</taxon>
        <taxon>Aurantimonadaceae</taxon>
        <taxon>Aureimonas</taxon>
    </lineage>
</organism>
<dbReference type="OrthoDB" id="7906687at2"/>
<protein>
    <submittedName>
        <fullName evidence="2">Uncharacterized protein</fullName>
    </submittedName>
</protein>
<evidence type="ECO:0000256" key="1">
    <source>
        <dbReference type="SAM" id="Phobius"/>
    </source>
</evidence>
<dbReference type="InterPro" id="IPR046087">
    <property type="entry name" value="DUF6105"/>
</dbReference>
<evidence type="ECO:0000313" key="2">
    <source>
        <dbReference type="EMBL" id="MBB3935355.1"/>
    </source>
</evidence>
<sequence>MRWLLSLWFLPIGFLVLWLVLASNDWSLGLHFFSRDMYDTVFGVYAKVLGVAPETLPPLVVRALILDSLIVLALYALRRRKAIVGFLRDRYSSRSSVSLDSLSKAP</sequence>
<accession>A0A7W6FU23</accession>
<keyword evidence="1" id="KW-0472">Membrane</keyword>
<dbReference type="RefSeq" id="WP_090959331.1">
    <property type="nucleotide sequence ID" value="NZ_FOOA01000002.1"/>
</dbReference>
<comment type="caution">
    <text evidence="2">The sequence shown here is derived from an EMBL/GenBank/DDBJ whole genome shotgun (WGS) entry which is preliminary data.</text>
</comment>
<reference evidence="2 3" key="1">
    <citation type="submission" date="2020-08" db="EMBL/GenBank/DDBJ databases">
        <title>Genomic Encyclopedia of Type Strains, Phase IV (KMG-IV): sequencing the most valuable type-strain genomes for metagenomic binning, comparative biology and taxonomic classification.</title>
        <authorList>
            <person name="Goeker M."/>
        </authorList>
    </citation>
    <scope>NUCLEOTIDE SEQUENCE [LARGE SCALE GENOMIC DNA]</scope>
    <source>
        <strain evidence="2 3">DSM 25024</strain>
    </source>
</reference>